<reference evidence="2 3" key="1">
    <citation type="submission" date="2020-10" db="EMBL/GenBank/DDBJ databases">
        <title>Sequencing the genomes of 1000 actinobacteria strains.</title>
        <authorList>
            <person name="Klenk H.-P."/>
        </authorList>
    </citation>
    <scope>NUCLEOTIDE SEQUENCE [LARGE SCALE GENOMIC DNA]</scope>
    <source>
        <strain evidence="2 3">DSM 46744</strain>
    </source>
</reference>
<keyword evidence="1" id="KW-0812">Transmembrane</keyword>
<gene>
    <name evidence="2" type="ORF">H4W34_003416</name>
</gene>
<protein>
    <submittedName>
        <fullName evidence="2">Uncharacterized protein</fullName>
    </submittedName>
</protein>
<name>A0ABR9JT77_9ACTN</name>
<evidence type="ECO:0000313" key="3">
    <source>
        <dbReference type="Proteomes" id="UP000627838"/>
    </source>
</evidence>
<dbReference type="EMBL" id="JADBDZ010000001">
    <property type="protein sequence ID" value="MBE1533583.1"/>
    <property type="molecule type" value="Genomic_DNA"/>
</dbReference>
<keyword evidence="1" id="KW-1133">Transmembrane helix</keyword>
<evidence type="ECO:0000256" key="1">
    <source>
        <dbReference type="SAM" id="Phobius"/>
    </source>
</evidence>
<dbReference type="Proteomes" id="UP000627838">
    <property type="component" value="Unassembled WGS sequence"/>
</dbReference>
<accession>A0ABR9JT77</accession>
<sequence>MNAMFATWMTLGCGGALLGASAMALVADRRRPRYRGRHRADF</sequence>
<evidence type="ECO:0000313" key="2">
    <source>
        <dbReference type="EMBL" id="MBE1533583.1"/>
    </source>
</evidence>
<comment type="caution">
    <text evidence="2">The sequence shown here is derived from an EMBL/GenBank/DDBJ whole genome shotgun (WGS) entry which is preliminary data.</text>
</comment>
<keyword evidence="3" id="KW-1185">Reference proteome</keyword>
<proteinExistence type="predicted"/>
<dbReference type="RefSeq" id="WP_264085496.1">
    <property type="nucleotide sequence ID" value="NZ_JADBDZ010000001.1"/>
</dbReference>
<feature type="transmembrane region" description="Helical" evidence="1">
    <location>
        <begin position="6"/>
        <end position="27"/>
    </location>
</feature>
<organism evidence="2 3">
    <name type="scientific">Actinomadura algeriensis</name>
    <dbReference type="NCBI Taxonomy" id="1679523"/>
    <lineage>
        <taxon>Bacteria</taxon>
        <taxon>Bacillati</taxon>
        <taxon>Actinomycetota</taxon>
        <taxon>Actinomycetes</taxon>
        <taxon>Streptosporangiales</taxon>
        <taxon>Thermomonosporaceae</taxon>
        <taxon>Actinomadura</taxon>
    </lineage>
</organism>
<keyword evidence="1" id="KW-0472">Membrane</keyword>